<evidence type="ECO:0000313" key="3">
    <source>
        <dbReference type="Proteomes" id="UP000602198"/>
    </source>
</evidence>
<reference evidence="2 3" key="1">
    <citation type="submission" date="2021-01" db="EMBL/GenBank/DDBJ databases">
        <title>WGS of actinomycetes isolated from Thailand.</title>
        <authorList>
            <person name="Thawai C."/>
        </authorList>
    </citation>
    <scope>NUCLEOTIDE SEQUENCE [LARGE SCALE GENOMIC DNA]</scope>
    <source>
        <strain evidence="2 3">LPG 2</strain>
    </source>
</reference>
<protein>
    <submittedName>
        <fullName evidence="2">DJ-1/PfpI family protein</fullName>
    </submittedName>
</protein>
<name>A0ABS1M0D7_9NOCA</name>
<dbReference type="SUPFAM" id="SSF52317">
    <property type="entry name" value="Class I glutamine amidotransferase-like"/>
    <property type="match status" value="1"/>
</dbReference>
<evidence type="ECO:0000259" key="1">
    <source>
        <dbReference type="Pfam" id="PF01965"/>
    </source>
</evidence>
<dbReference type="PANTHER" id="PTHR43130:SF2">
    <property type="entry name" value="DJ-1_PFPI DOMAIN-CONTAINING PROTEIN"/>
    <property type="match status" value="1"/>
</dbReference>
<dbReference type="CDD" id="cd03139">
    <property type="entry name" value="GATase1_PfpI_2"/>
    <property type="match status" value="1"/>
</dbReference>
<dbReference type="Gene3D" id="3.40.50.880">
    <property type="match status" value="1"/>
</dbReference>
<dbReference type="PANTHER" id="PTHR43130">
    <property type="entry name" value="ARAC-FAMILY TRANSCRIPTIONAL REGULATOR"/>
    <property type="match status" value="1"/>
</dbReference>
<proteinExistence type="predicted"/>
<feature type="domain" description="DJ-1/PfpI" evidence="1">
    <location>
        <begin position="2"/>
        <end position="164"/>
    </location>
</feature>
<dbReference type="EMBL" id="JAERRJ010000002">
    <property type="protein sequence ID" value="MBL1073791.1"/>
    <property type="molecule type" value="Genomic_DNA"/>
</dbReference>
<evidence type="ECO:0000313" key="2">
    <source>
        <dbReference type="EMBL" id="MBL1073791.1"/>
    </source>
</evidence>
<dbReference type="RefSeq" id="WP_201944257.1">
    <property type="nucleotide sequence ID" value="NZ_JAERRJ010000002.1"/>
</dbReference>
<dbReference type="Pfam" id="PF01965">
    <property type="entry name" value="DJ-1_PfpI"/>
    <property type="match status" value="1"/>
</dbReference>
<gene>
    <name evidence="2" type="ORF">JK358_05245</name>
</gene>
<keyword evidence="3" id="KW-1185">Reference proteome</keyword>
<sequence>MQVAIVTYPGMTALDALGPFEVLRALPGAEFRFVWHAPGPVTTDSGVLVLGATHTFEETPAPDIVLVGGSITSTMATAGDQGLLAWLRAVHEQTTWTASVCSGSLILGAAGLLEGKEATGHWAAQTALAGFGAKPQRDRRIVRAGKIVTAAGVSAGIDLGLWLVGEIAGRQRAEAVQLCIEYDPQPPFDSGHPSKASARVKAEAALLGKDLISARELGGELAAGSKALWNSAIRRARQRVRQS</sequence>
<dbReference type="InterPro" id="IPR052158">
    <property type="entry name" value="INH-QAR"/>
</dbReference>
<dbReference type="InterPro" id="IPR002818">
    <property type="entry name" value="DJ-1/PfpI"/>
</dbReference>
<organism evidence="2 3">
    <name type="scientific">Nocardia acididurans</name>
    <dbReference type="NCBI Taxonomy" id="2802282"/>
    <lineage>
        <taxon>Bacteria</taxon>
        <taxon>Bacillati</taxon>
        <taxon>Actinomycetota</taxon>
        <taxon>Actinomycetes</taxon>
        <taxon>Mycobacteriales</taxon>
        <taxon>Nocardiaceae</taxon>
        <taxon>Nocardia</taxon>
    </lineage>
</organism>
<comment type="caution">
    <text evidence="2">The sequence shown here is derived from an EMBL/GenBank/DDBJ whole genome shotgun (WGS) entry which is preliminary data.</text>
</comment>
<dbReference type="InterPro" id="IPR029062">
    <property type="entry name" value="Class_I_gatase-like"/>
</dbReference>
<accession>A0ABS1M0D7</accession>
<dbReference type="Proteomes" id="UP000602198">
    <property type="component" value="Unassembled WGS sequence"/>
</dbReference>